<proteinExistence type="predicted"/>
<dbReference type="Pfam" id="PF00753">
    <property type="entry name" value="Lactamase_B"/>
    <property type="match status" value="1"/>
</dbReference>
<gene>
    <name evidence="2" type="primary">yflN_1</name>
    <name evidence="2" type="ORF">DSM112329_01638</name>
</gene>
<dbReference type="CDD" id="cd07721">
    <property type="entry name" value="yflN-like_MBL-fold"/>
    <property type="match status" value="1"/>
</dbReference>
<keyword evidence="2" id="KW-0378">Hydrolase</keyword>
<name>A0AAU7ASX0_9ACTN</name>
<dbReference type="InterPro" id="IPR050855">
    <property type="entry name" value="NDM-1-like"/>
</dbReference>
<organism evidence="2">
    <name type="scientific">Paraconexibacter sp. AEG42_29</name>
    <dbReference type="NCBI Taxonomy" id="2997339"/>
    <lineage>
        <taxon>Bacteria</taxon>
        <taxon>Bacillati</taxon>
        <taxon>Actinomycetota</taxon>
        <taxon>Thermoleophilia</taxon>
        <taxon>Solirubrobacterales</taxon>
        <taxon>Paraconexibacteraceae</taxon>
        <taxon>Paraconexibacter</taxon>
    </lineage>
</organism>
<dbReference type="InterPro" id="IPR001279">
    <property type="entry name" value="Metallo-B-lactamas"/>
</dbReference>
<dbReference type="GO" id="GO:0016787">
    <property type="term" value="F:hydrolase activity"/>
    <property type="evidence" value="ECO:0007669"/>
    <property type="project" value="UniProtKB-KW"/>
</dbReference>
<sequence length="224" mass="23166">MASLTQLADDVHLISLTPRSGVNAYVLGDVLVDAGMSFQAGAVLKAVQGRSIRALALTHAHVDHAGGAHKVAGTLDVPYWAGARDAEAARTGVAVLADGLPGPLRGIAAKIANFPAHPVARELAEGDELAAGFVVLDTPGHSPGHVSYWRESDRTLVCGDVLNGMNLLTSAKGLHTPPSKFTPSVADNTASAKRLAALRPARVLFGHGPVWTDPDALEAFAAKL</sequence>
<feature type="domain" description="Metallo-beta-lactamase" evidence="1">
    <location>
        <begin position="21"/>
        <end position="207"/>
    </location>
</feature>
<dbReference type="EMBL" id="CP114014">
    <property type="protein sequence ID" value="XAY04800.1"/>
    <property type="molecule type" value="Genomic_DNA"/>
</dbReference>
<dbReference type="SUPFAM" id="SSF56281">
    <property type="entry name" value="Metallo-hydrolase/oxidoreductase"/>
    <property type="match status" value="1"/>
</dbReference>
<dbReference type="Gene3D" id="3.60.15.10">
    <property type="entry name" value="Ribonuclease Z/Hydroxyacylglutathione hydrolase-like"/>
    <property type="match status" value="1"/>
</dbReference>
<dbReference type="PANTHER" id="PTHR42951:SF17">
    <property type="entry name" value="METALLO-BETA-LACTAMASE DOMAIN-CONTAINING PROTEIN"/>
    <property type="match status" value="1"/>
</dbReference>
<dbReference type="RefSeq" id="WP_354701325.1">
    <property type="nucleotide sequence ID" value="NZ_CP114014.1"/>
</dbReference>
<dbReference type="InterPro" id="IPR036866">
    <property type="entry name" value="RibonucZ/Hydroxyglut_hydro"/>
</dbReference>
<accession>A0AAU7ASX0</accession>
<dbReference type="KEGG" id="parq:DSM112329_01638"/>
<dbReference type="EC" id="3.-.-.-" evidence="2"/>
<dbReference type="PANTHER" id="PTHR42951">
    <property type="entry name" value="METALLO-BETA-LACTAMASE DOMAIN-CONTAINING"/>
    <property type="match status" value="1"/>
</dbReference>
<evidence type="ECO:0000313" key="2">
    <source>
        <dbReference type="EMBL" id="XAY04800.1"/>
    </source>
</evidence>
<evidence type="ECO:0000259" key="1">
    <source>
        <dbReference type="SMART" id="SM00849"/>
    </source>
</evidence>
<dbReference type="AlphaFoldDB" id="A0AAU7ASX0"/>
<reference evidence="2" key="1">
    <citation type="submission" date="2022-12" db="EMBL/GenBank/DDBJ databases">
        <title>Paraconexibacter alkalitolerans sp. nov. and Baekduia alba sp. nov., isolated from soil and emended description of the genera Paraconexibacter (Chun et al., 2020) and Baekduia (An et al., 2020).</title>
        <authorList>
            <person name="Vieira S."/>
            <person name="Huber K.J."/>
            <person name="Geppert A."/>
            <person name="Wolf J."/>
            <person name="Neumann-Schaal M."/>
            <person name="Muesken M."/>
            <person name="Overmann J."/>
        </authorList>
    </citation>
    <scope>NUCLEOTIDE SEQUENCE</scope>
    <source>
        <strain evidence="2">AEG42_29</strain>
    </source>
</reference>
<dbReference type="SMART" id="SM00849">
    <property type="entry name" value="Lactamase_B"/>
    <property type="match status" value="1"/>
</dbReference>
<protein>
    <submittedName>
        <fullName evidence="2">Metallo-hydrolase YflN</fullName>
        <ecNumber evidence="2">3.-.-.-</ecNumber>
    </submittedName>
</protein>